<dbReference type="SMART" id="SM00935">
    <property type="entry name" value="OmpH"/>
    <property type="match status" value="1"/>
</dbReference>
<keyword evidence="6" id="KW-1185">Reference proteome</keyword>
<evidence type="ECO:0000256" key="4">
    <source>
        <dbReference type="SAM" id="SignalP"/>
    </source>
</evidence>
<dbReference type="EMBL" id="QGGV01000003">
    <property type="protein sequence ID" value="PWK57236.1"/>
    <property type="molecule type" value="Genomic_DNA"/>
</dbReference>
<comment type="similarity">
    <text evidence="1">Belongs to the Skp family.</text>
</comment>
<dbReference type="Gene3D" id="3.30.910.20">
    <property type="entry name" value="Skp domain"/>
    <property type="match status" value="1"/>
</dbReference>
<dbReference type="Pfam" id="PF03938">
    <property type="entry name" value="OmpH"/>
    <property type="match status" value="1"/>
</dbReference>
<dbReference type="GO" id="GO:0050821">
    <property type="term" value="P:protein stabilization"/>
    <property type="evidence" value="ECO:0007669"/>
    <property type="project" value="TreeGrafter"/>
</dbReference>
<dbReference type="Proteomes" id="UP000245390">
    <property type="component" value="Unassembled WGS sequence"/>
</dbReference>
<dbReference type="PANTHER" id="PTHR35089">
    <property type="entry name" value="CHAPERONE PROTEIN SKP"/>
    <property type="match status" value="1"/>
</dbReference>
<evidence type="ECO:0000256" key="3">
    <source>
        <dbReference type="SAM" id="Coils"/>
    </source>
</evidence>
<dbReference type="AlphaFoldDB" id="A0A316GB39"/>
<evidence type="ECO:0000313" key="6">
    <source>
        <dbReference type="Proteomes" id="UP000245390"/>
    </source>
</evidence>
<keyword evidence="2 4" id="KW-0732">Signal</keyword>
<name>A0A316GB39_9RHOB</name>
<dbReference type="GO" id="GO:0051082">
    <property type="term" value="F:unfolded protein binding"/>
    <property type="evidence" value="ECO:0007669"/>
    <property type="project" value="InterPro"/>
</dbReference>
<dbReference type="InterPro" id="IPR005632">
    <property type="entry name" value="Chaperone_Skp"/>
</dbReference>
<feature type="coiled-coil region" evidence="3">
    <location>
        <begin position="52"/>
        <end position="109"/>
    </location>
</feature>
<dbReference type="RefSeq" id="WP_109758969.1">
    <property type="nucleotide sequence ID" value="NZ_CP034588.1"/>
</dbReference>
<gene>
    <name evidence="5" type="ORF">C8D95_103475</name>
</gene>
<reference evidence="5 6" key="1">
    <citation type="submission" date="2018-05" db="EMBL/GenBank/DDBJ databases">
        <title>Genomic Encyclopedia of Type Strains, Phase IV (KMG-IV): sequencing the most valuable type-strain genomes for metagenomic binning, comparative biology and taxonomic classification.</title>
        <authorList>
            <person name="Goeker M."/>
        </authorList>
    </citation>
    <scope>NUCLEOTIDE SEQUENCE [LARGE SCALE GENOMIC DNA]</scope>
    <source>
        <strain evidence="5 6">DSM 103371</strain>
    </source>
</reference>
<dbReference type="InterPro" id="IPR024930">
    <property type="entry name" value="Skp_dom_sf"/>
</dbReference>
<dbReference type="GO" id="GO:0005829">
    <property type="term" value="C:cytosol"/>
    <property type="evidence" value="ECO:0007669"/>
    <property type="project" value="TreeGrafter"/>
</dbReference>
<evidence type="ECO:0000256" key="2">
    <source>
        <dbReference type="ARBA" id="ARBA00022729"/>
    </source>
</evidence>
<feature type="signal peptide" evidence="4">
    <location>
        <begin position="1"/>
        <end position="18"/>
    </location>
</feature>
<dbReference type="KEGG" id="salo:EF888_10580"/>
<keyword evidence="3" id="KW-0175">Coiled coil</keyword>
<accession>A0A316GB39</accession>
<evidence type="ECO:0000256" key="1">
    <source>
        <dbReference type="ARBA" id="ARBA00009091"/>
    </source>
</evidence>
<dbReference type="PANTHER" id="PTHR35089:SF1">
    <property type="entry name" value="CHAPERONE PROTEIN SKP"/>
    <property type="match status" value="1"/>
</dbReference>
<dbReference type="OrthoDB" id="7868372at2"/>
<comment type="caution">
    <text evidence="5">The sequence shown here is derived from an EMBL/GenBank/DDBJ whole genome shotgun (WGS) entry which is preliminary data.</text>
</comment>
<protein>
    <submittedName>
        <fullName evidence="5">Periplasmic chaperone for outer membrane proteins Skp</fullName>
    </submittedName>
</protein>
<dbReference type="SUPFAM" id="SSF111384">
    <property type="entry name" value="OmpH-like"/>
    <property type="match status" value="1"/>
</dbReference>
<evidence type="ECO:0000313" key="5">
    <source>
        <dbReference type="EMBL" id="PWK57236.1"/>
    </source>
</evidence>
<feature type="chain" id="PRO_5016399191" evidence="4">
    <location>
        <begin position="19"/>
        <end position="177"/>
    </location>
</feature>
<organism evidence="5 6">
    <name type="scientific">Silicimonas algicola</name>
    <dbReference type="NCBI Taxonomy" id="1826607"/>
    <lineage>
        <taxon>Bacteria</taxon>
        <taxon>Pseudomonadati</taxon>
        <taxon>Pseudomonadota</taxon>
        <taxon>Alphaproteobacteria</taxon>
        <taxon>Rhodobacterales</taxon>
        <taxon>Paracoccaceae</taxon>
    </lineage>
</organism>
<proteinExistence type="inferred from homology"/>
<sequence>MGRALWLAVLLALGPVTAARPQETGVPPVQAGVLTIDQDRLFSETKLGADTLAGLEAEAQALAAENQRIEGELIAEERRLTEQRADLEAEAFRDLANEFDERVQRIRDEQDQKARDLTRTRDEARSVFFRDVAVIISEIVREKGALVVLDRRDVFLSADSIDITDEAIRRVNAAEGK</sequence>